<feature type="transmembrane region" description="Helical" evidence="5">
    <location>
        <begin position="59"/>
        <end position="79"/>
    </location>
</feature>
<feature type="transmembrane region" description="Helical" evidence="5">
    <location>
        <begin position="387"/>
        <end position="411"/>
    </location>
</feature>
<feature type="transmembrane region" description="Helical" evidence="5">
    <location>
        <begin position="24"/>
        <end position="47"/>
    </location>
</feature>
<comment type="subcellular location">
    <subcellularLocation>
        <location evidence="1">Membrane</location>
        <topology evidence="1">Multi-pass membrane protein</topology>
    </subcellularLocation>
</comment>
<feature type="transmembrane region" description="Helical" evidence="5">
    <location>
        <begin position="321"/>
        <end position="342"/>
    </location>
</feature>
<comment type="caution">
    <text evidence="7">The sequence shown here is derived from an EMBL/GenBank/DDBJ whole genome shotgun (WGS) entry which is preliminary data.</text>
</comment>
<name>A0A9X0B903_9EURO</name>
<dbReference type="PANTHER" id="PTHR23502">
    <property type="entry name" value="MAJOR FACILITATOR SUPERFAMILY"/>
    <property type="match status" value="1"/>
</dbReference>
<evidence type="ECO:0000256" key="5">
    <source>
        <dbReference type="SAM" id="Phobius"/>
    </source>
</evidence>
<evidence type="ECO:0000256" key="1">
    <source>
        <dbReference type="ARBA" id="ARBA00004141"/>
    </source>
</evidence>
<sequence>MANVEVSIDNDDVYNRFSPGRKAIITMVLVWSSFQCTLATTTVISAIPEVGATFHTTETTIAISNAVMLLCQVAGPILYAPIANTIGRRPILLATNAIVLAFSLGTGFAPNLPSYFIFRFLTAPQVTASQVIATVVIGDIYPAVTRGRALGWLMVSTTLGPGIAPLLGGAIVSYTSWRVIFWTQTGMASLSVLLLAIFLPETIHEKKTGIFDDLPLSGKVKQFLQLINPSEIITLLISAPGLAINAITVITLHWNMYSTLTPIREVLNPRFHLSSPLQAGLFYLAPSAGFLTGLFCGGQLSDWVVRRYIRRRGRRVPEDRLNSTVGVVGIALPVCSLLYGWAVQQEVGGIPLVVVALFLQGVFQVVPFISLNVYCVDVMEGTGKSSLAVAGSYMVRNVAAAAGTAACLPAIEAIGVGWFMTIAAGLLVVAAGFLWLATQHGEEWRMRGEEKSTECSPLPWEK</sequence>
<evidence type="ECO:0000313" key="8">
    <source>
        <dbReference type="Proteomes" id="UP001147747"/>
    </source>
</evidence>
<proteinExistence type="predicted"/>
<reference evidence="7" key="2">
    <citation type="journal article" date="2023" name="IMA Fungus">
        <title>Comparative genomic study of the Penicillium genus elucidates a diverse pangenome and 15 lateral gene transfer events.</title>
        <authorList>
            <person name="Petersen C."/>
            <person name="Sorensen T."/>
            <person name="Nielsen M.R."/>
            <person name="Sondergaard T.E."/>
            <person name="Sorensen J.L."/>
            <person name="Fitzpatrick D.A."/>
            <person name="Frisvad J.C."/>
            <person name="Nielsen K.L."/>
        </authorList>
    </citation>
    <scope>NUCLEOTIDE SEQUENCE</scope>
    <source>
        <strain evidence="7">IBT 29677</strain>
    </source>
</reference>
<evidence type="ECO:0000313" key="7">
    <source>
        <dbReference type="EMBL" id="KAJ5392526.1"/>
    </source>
</evidence>
<dbReference type="SUPFAM" id="SSF103473">
    <property type="entry name" value="MFS general substrate transporter"/>
    <property type="match status" value="1"/>
</dbReference>
<keyword evidence="8" id="KW-1185">Reference proteome</keyword>
<dbReference type="Proteomes" id="UP001147747">
    <property type="component" value="Unassembled WGS sequence"/>
</dbReference>
<evidence type="ECO:0000256" key="4">
    <source>
        <dbReference type="ARBA" id="ARBA00023136"/>
    </source>
</evidence>
<feature type="transmembrane region" description="Helical" evidence="5">
    <location>
        <begin position="91"/>
        <end position="110"/>
    </location>
</feature>
<keyword evidence="2 5" id="KW-0812">Transmembrane</keyword>
<dbReference type="OrthoDB" id="440553at2759"/>
<feature type="transmembrane region" description="Helical" evidence="5">
    <location>
        <begin position="179"/>
        <end position="199"/>
    </location>
</feature>
<keyword evidence="4 5" id="KW-0472">Membrane</keyword>
<dbReference type="GO" id="GO:0005886">
    <property type="term" value="C:plasma membrane"/>
    <property type="evidence" value="ECO:0007669"/>
    <property type="project" value="TreeGrafter"/>
</dbReference>
<feature type="transmembrane region" description="Helical" evidence="5">
    <location>
        <begin position="232"/>
        <end position="257"/>
    </location>
</feature>
<gene>
    <name evidence="7" type="ORF">N7509_008016</name>
</gene>
<reference evidence="7" key="1">
    <citation type="submission" date="2022-12" db="EMBL/GenBank/DDBJ databases">
        <authorList>
            <person name="Petersen C."/>
        </authorList>
    </citation>
    <scope>NUCLEOTIDE SEQUENCE</scope>
    <source>
        <strain evidence="7">IBT 29677</strain>
    </source>
</reference>
<dbReference type="GO" id="GO:0022857">
    <property type="term" value="F:transmembrane transporter activity"/>
    <property type="evidence" value="ECO:0007669"/>
    <property type="project" value="InterPro"/>
</dbReference>
<dbReference type="AlphaFoldDB" id="A0A9X0B903"/>
<dbReference type="Pfam" id="PF07690">
    <property type="entry name" value="MFS_1"/>
    <property type="match status" value="1"/>
</dbReference>
<dbReference type="InterPro" id="IPR011701">
    <property type="entry name" value="MFS"/>
</dbReference>
<feature type="domain" description="Major facilitator superfamily (MFS) profile" evidence="6">
    <location>
        <begin position="25"/>
        <end position="442"/>
    </location>
</feature>
<dbReference type="PROSITE" id="PS50850">
    <property type="entry name" value="MFS"/>
    <property type="match status" value="1"/>
</dbReference>
<keyword evidence="3 5" id="KW-1133">Transmembrane helix</keyword>
<dbReference type="Gene3D" id="1.20.1250.20">
    <property type="entry name" value="MFS general substrate transporter like domains"/>
    <property type="match status" value="1"/>
</dbReference>
<feature type="transmembrane region" description="Helical" evidence="5">
    <location>
        <begin position="277"/>
        <end position="300"/>
    </location>
</feature>
<protein>
    <submittedName>
        <fullName evidence="7">Major facilitator superfamily domain-containing protein</fullName>
    </submittedName>
</protein>
<feature type="transmembrane region" description="Helical" evidence="5">
    <location>
        <begin position="417"/>
        <end position="437"/>
    </location>
</feature>
<dbReference type="InterPro" id="IPR036259">
    <property type="entry name" value="MFS_trans_sf"/>
</dbReference>
<evidence type="ECO:0000256" key="2">
    <source>
        <dbReference type="ARBA" id="ARBA00022692"/>
    </source>
</evidence>
<dbReference type="GeneID" id="81371633"/>
<accession>A0A9X0B903</accession>
<evidence type="ECO:0000256" key="3">
    <source>
        <dbReference type="ARBA" id="ARBA00022989"/>
    </source>
</evidence>
<dbReference type="EMBL" id="JAPZBU010000008">
    <property type="protein sequence ID" value="KAJ5392526.1"/>
    <property type="molecule type" value="Genomic_DNA"/>
</dbReference>
<dbReference type="InterPro" id="IPR020846">
    <property type="entry name" value="MFS_dom"/>
</dbReference>
<feature type="transmembrane region" description="Helical" evidence="5">
    <location>
        <begin position="116"/>
        <end position="137"/>
    </location>
</feature>
<dbReference type="RefSeq" id="XP_056488204.1">
    <property type="nucleotide sequence ID" value="XM_056632653.1"/>
</dbReference>
<feature type="transmembrane region" description="Helical" evidence="5">
    <location>
        <begin position="149"/>
        <end position="173"/>
    </location>
</feature>
<organism evidence="7 8">
    <name type="scientific">Penicillium cosmopolitanum</name>
    <dbReference type="NCBI Taxonomy" id="1131564"/>
    <lineage>
        <taxon>Eukaryota</taxon>
        <taxon>Fungi</taxon>
        <taxon>Dikarya</taxon>
        <taxon>Ascomycota</taxon>
        <taxon>Pezizomycotina</taxon>
        <taxon>Eurotiomycetes</taxon>
        <taxon>Eurotiomycetidae</taxon>
        <taxon>Eurotiales</taxon>
        <taxon>Aspergillaceae</taxon>
        <taxon>Penicillium</taxon>
    </lineage>
</organism>
<evidence type="ECO:0000259" key="6">
    <source>
        <dbReference type="PROSITE" id="PS50850"/>
    </source>
</evidence>
<dbReference type="PANTHER" id="PTHR23502:SF64">
    <property type="entry name" value="TRANSPORTER, PUTATIVE (AFU_ORTHOLOGUE AFUA_3G11760)-RELATED"/>
    <property type="match status" value="1"/>
</dbReference>
<feature type="transmembrane region" description="Helical" evidence="5">
    <location>
        <begin position="348"/>
        <end position="375"/>
    </location>
</feature>